<name>A0A1I7WIT7_HETBA</name>
<keyword evidence="2" id="KW-1133">Transmembrane helix</keyword>
<reference evidence="4" key="1">
    <citation type="submission" date="2016-11" db="UniProtKB">
        <authorList>
            <consortium name="WormBaseParasite"/>
        </authorList>
    </citation>
    <scope>IDENTIFICATION</scope>
</reference>
<feature type="region of interest" description="Disordered" evidence="1">
    <location>
        <begin position="31"/>
        <end position="54"/>
    </location>
</feature>
<proteinExistence type="predicted"/>
<evidence type="ECO:0000313" key="3">
    <source>
        <dbReference type="Proteomes" id="UP000095283"/>
    </source>
</evidence>
<evidence type="ECO:0000256" key="1">
    <source>
        <dbReference type="SAM" id="MobiDB-lite"/>
    </source>
</evidence>
<dbReference type="WBParaSite" id="Hba_04914">
    <property type="protein sequence ID" value="Hba_04914"/>
    <property type="gene ID" value="Hba_04914"/>
</dbReference>
<dbReference type="AlphaFoldDB" id="A0A1I7WIT7"/>
<feature type="transmembrane region" description="Helical" evidence="2">
    <location>
        <begin position="76"/>
        <end position="102"/>
    </location>
</feature>
<accession>A0A1I7WIT7</accession>
<sequence>MGDDYEQLGPSSCVIPPPPPAYVEPIVLPTADNRGDNIERKKRRKKDDDTETENSWYKRSLNENGRDRIGKKCRSCVVFAIAFIIFLLVIVAASGTVVILHLTKVVDWFPILNKALNIEE</sequence>
<evidence type="ECO:0000313" key="4">
    <source>
        <dbReference type="WBParaSite" id="Hba_04914"/>
    </source>
</evidence>
<protein>
    <submittedName>
        <fullName evidence="4">Col_cuticle_N domain-containing protein</fullName>
    </submittedName>
</protein>
<feature type="region of interest" description="Disordered" evidence="1">
    <location>
        <begin position="1"/>
        <end position="20"/>
    </location>
</feature>
<keyword evidence="2" id="KW-0812">Transmembrane</keyword>
<dbReference type="Proteomes" id="UP000095283">
    <property type="component" value="Unplaced"/>
</dbReference>
<organism evidence="3 4">
    <name type="scientific">Heterorhabditis bacteriophora</name>
    <name type="common">Entomopathogenic nematode worm</name>
    <dbReference type="NCBI Taxonomy" id="37862"/>
    <lineage>
        <taxon>Eukaryota</taxon>
        <taxon>Metazoa</taxon>
        <taxon>Ecdysozoa</taxon>
        <taxon>Nematoda</taxon>
        <taxon>Chromadorea</taxon>
        <taxon>Rhabditida</taxon>
        <taxon>Rhabditina</taxon>
        <taxon>Rhabditomorpha</taxon>
        <taxon>Strongyloidea</taxon>
        <taxon>Heterorhabditidae</taxon>
        <taxon>Heterorhabditis</taxon>
    </lineage>
</organism>
<keyword evidence="2" id="KW-0472">Membrane</keyword>
<evidence type="ECO:0000256" key="2">
    <source>
        <dbReference type="SAM" id="Phobius"/>
    </source>
</evidence>
<keyword evidence="3" id="KW-1185">Reference proteome</keyword>